<feature type="signal peptide" evidence="1">
    <location>
        <begin position="1"/>
        <end position="20"/>
    </location>
</feature>
<dbReference type="EMBL" id="KQ257450">
    <property type="protein sequence ID" value="KND04283.1"/>
    <property type="molecule type" value="Genomic_DNA"/>
</dbReference>
<dbReference type="RefSeq" id="XP_016612322.1">
    <property type="nucleotide sequence ID" value="XM_016756948.1"/>
</dbReference>
<keyword evidence="1" id="KW-0732">Signal</keyword>
<evidence type="ECO:0000313" key="2">
    <source>
        <dbReference type="EMBL" id="KND04283.1"/>
    </source>
</evidence>
<sequence length="228" mass="25687">MHLLSLPVELLLHIAEYAIASDPTAFLHLVHASPKTFKLFTAEPFISLWRFHAAHALGWSSAQDLEVYLRQSFDDRLAINSFPANAKSLCWWRVFALRDQLCQFCCSNLELVACKASRDGDVRRHALTRLLGDWWGTDGPCPCCVTSSPGLLDINTCGSCGSQYCWTCAVDSAKVKHCCSCSDSWEKFCPRCWWYVFPRCNQCGVRACSFCETDVEAGKEYICADCRD</sequence>
<protein>
    <recommendedName>
        <fullName evidence="4">RING-type domain-containing protein</fullName>
    </recommendedName>
</protein>
<dbReference type="GeneID" id="27691935"/>
<evidence type="ECO:0000256" key="1">
    <source>
        <dbReference type="SAM" id="SignalP"/>
    </source>
</evidence>
<evidence type="ECO:0008006" key="4">
    <source>
        <dbReference type="Google" id="ProtNLM"/>
    </source>
</evidence>
<reference evidence="2 3" key="1">
    <citation type="submission" date="2009-08" db="EMBL/GenBank/DDBJ databases">
        <title>The Genome Sequence of Spizellomyces punctatus strain DAOM BR117.</title>
        <authorList>
            <consortium name="The Broad Institute Genome Sequencing Platform"/>
            <person name="Russ C."/>
            <person name="Cuomo C."/>
            <person name="Shea T."/>
            <person name="Young S.K."/>
            <person name="Zeng Q."/>
            <person name="Koehrsen M."/>
            <person name="Haas B."/>
            <person name="Borodovsky M."/>
            <person name="Guigo R."/>
            <person name="Alvarado L."/>
            <person name="Berlin A."/>
            <person name="Bochicchio J."/>
            <person name="Borenstein D."/>
            <person name="Chapman S."/>
            <person name="Chen Z."/>
            <person name="Engels R."/>
            <person name="Freedman E."/>
            <person name="Gellesch M."/>
            <person name="Goldberg J."/>
            <person name="Griggs A."/>
            <person name="Gujja S."/>
            <person name="Heiman D."/>
            <person name="Hepburn T."/>
            <person name="Howarth C."/>
            <person name="Jen D."/>
            <person name="Larson L."/>
            <person name="Lewis B."/>
            <person name="Mehta T."/>
            <person name="Park D."/>
            <person name="Pearson M."/>
            <person name="Roberts A."/>
            <person name="Saif S."/>
            <person name="Shenoy N."/>
            <person name="Sisk P."/>
            <person name="Stolte C."/>
            <person name="Sykes S."/>
            <person name="Thomson T."/>
            <person name="Walk T."/>
            <person name="White J."/>
            <person name="Yandava C."/>
            <person name="Burger G."/>
            <person name="Gray M.W."/>
            <person name="Holland P.W.H."/>
            <person name="King N."/>
            <person name="Lang F.B.F."/>
            <person name="Roger A.J."/>
            <person name="Ruiz-Trillo I."/>
            <person name="Lander E."/>
            <person name="Nusbaum C."/>
        </authorList>
    </citation>
    <scope>NUCLEOTIDE SEQUENCE [LARGE SCALE GENOMIC DNA]</scope>
    <source>
        <strain evidence="2 3">DAOM BR117</strain>
    </source>
</reference>
<dbReference type="Proteomes" id="UP000053201">
    <property type="component" value="Unassembled WGS sequence"/>
</dbReference>
<dbReference type="VEuPathDB" id="FungiDB:SPPG_08810"/>
<dbReference type="AlphaFoldDB" id="A0A0L0HT43"/>
<evidence type="ECO:0000313" key="3">
    <source>
        <dbReference type="Proteomes" id="UP000053201"/>
    </source>
</evidence>
<dbReference type="InParanoid" id="A0A0L0HT43"/>
<proteinExistence type="predicted"/>
<organism evidence="2 3">
    <name type="scientific">Spizellomyces punctatus (strain DAOM BR117)</name>
    <dbReference type="NCBI Taxonomy" id="645134"/>
    <lineage>
        <taxon>Eukaryota</taxon>
        <taxon>Fungi</taxon>
        <taxon>Fungi incertae sedis</taxon>
        <taxon>Chytridiomycota</taxon>
        <taxon>Chytridiomycota incertae sedis</taxon>
        <taxon>Chytridiomycetes</taxon>
        <taxon>Spizellomycetales</taxon>
        <taxon>Spizellomycetaceae</taxon>
        <taxon>Spizellomyces</taxon>
    </lineage>
</organism>
<accession>A0A0L0HT43</accession>
<name>A0A0L0HT43_SPIPD</name>
<feature type="chain" id="PRO_5005540268" description="RING-type domain-containing protein" evidence="1">
    <location>
        <begin position="21"/>
        <end position="228"/>
    </location>
</feature>
<dbReference type="OrthoDB" id="2095560at2759"/>
<keyword evidence="3" id="KW-1185">Reference proteome</keyword>
<gene>
    <name evidence="2" type="ORF">SPPG_08810</name>
</gene>